<sequence>MRKFIGRSLAAAALAAATVVPVAGMAEAAPQGQTVAVSGDHGRGHHGRDFRHRRHDECGFFGFGRFGNEGREGHHGRQGHHGREGCEGRDLGLLGRILHGLFGWWF</sequence>
<gene>
    <name evidence="1" type="ORF">SALB_08320</name>
</gene>
<dbReference type="eggNOG" id="ENOG5030F7F">
    <property type="taxonomic scope" value="Bacteria"/>
</dbReference>
<comment type="caution">
    <text evidence="1">The sequence shown here is derived from an EMBL/GenBank/DDBJ whole genome shotgun (WGS) entry which is preliminary data.</text>
</comment>
<protein>
    <submittedName>
        <fullName evidence="1">Uncharacterized protein</fullName>
    </submittedName>
</protein>
<proteinExistence type="predicted"/>
<evidence type="ECO:0000313" key="1">
    <source>
        <dbReference type="EMBL" id="GCB95515.1"/>
    </source>
</evidence>
<reference evidence="1 2" key="1">
    <citation type="journal article" date="2019" name="Microbiol. Resour. Announc.">
        <title>Draft Genome Sequence of the Most Traditional epsilon-Poly-l-Lysine Producer, Streptomyces albulus NBRC14147.</title>
        <authorList>
            <person name="Yamanaka K."/>
            <person name="Hamano Y."/>
        </authorList>
    </citation>
    <scope>NUCLEOTIDE SEQUENCE [LARGE SCALE GENOMIC DNA]</scope>
    <source>
        <strain evidence="1 2">NBRC 14147</strain>
    </source>
</reference>
<dbReference type="Proteomes" id="UP000288351">
    <property type="component" value="Unassembled WGS sequence"/>
</dbReference>
<dbReference type="RefSeq" id="WP_016578713.1">
    <property type="nucleotide sequence ID" value="NZ_BHXC01000007.1"/>
</dbReference>
<organism evidence="1 2">
    <name type="scientific">Streptomyces noursei</name>
    <name type="common">Streptomyces albulus</name>
    <dbReference type="NCBI Taxonomy" id="1971"/>
    <lineage>
        <taxon>Bacteria</taxon>
        <taxon>Bacillati</taxon>
        <taxon>Actinomycetota</taxon>
        <taxon>Actinomycetes</taxon>
        <taxon>Kitasatosporales</taxon>
        <taxon>Streptomycetaceae</taxon>
        <taxon>Streptomyces</taxon>
    </lineage>
</organism>
<evidence type="ECO:0000313" key="2">
    <source>
        <dbReference type="Proteomes" id="UP000288351"/>
    </source>
</evidence>
<dbReference type="EMBL" id="BHXC01000007">
    <property type="protein sequence ID" value="GCB95515.1"/>
    <property type="molecule type" value="Genomic_DNA"/>
</dbReference>
<dbReference type="AlphaFoldDB" id="A0A059WIW4"/>
<accession>A0A059WIW4</accession>
<name>A0A059WIW4_STRNR</name>